<comment type="cofactor">
    <cofactor evidence="1">
        <name>FAD</name>
        <dbReference type="ChEBI" id="CHEBI:57692"/>
    </cofactor>
</comment>
<keyword evidence="9" id="KW-1185">Reference proteome</keyword>
<organism evidence="8 9">
    <name type="scientific">Zeimonas arvi</name>
    <dbReference type="NCBI Taxonomy" id="2498847"/>
    <lineage>
        <taxon>Bacteria</taxon>
        <taxon>Pseudomonadati</taxon>
        <taxon>Pseudomonadota</taxon>
        <taxon>Betaproteobacteria</taxon>
        <taxon>Burkholderiales</taxon>
        <taxon>Burkholderiaceae</taxon>
        <taxon>Zeimonas</taxon>
    </lineage>
</organism>
<dbReference type="Pfam" id="PF12806">
    <property type="entry name" value="Acyl-CoA_dh_C"/>
    <property type="match status" value="1"/>
</dbReference>
<evidence type="ECO:0000256" key="3">
    <source>
        <dbReference type="ARBA" id="ARBA00022630"/>
    </source>
</evidence>
<dbReference type="InterPro" id="IPR009100">
    <property type="entry name" value="AcylCoA_DH/oxidase_NM_dom_sf"/>
</dbReference>
<evidence type="ECO:0000259" key="6">
    <source>
        <dbReference type="Pfam" id="PF02770"/>
    </source>
</evidence>
<dbReference type="InterPro" id="IPR046373">
    <property type="entry name" value="Acyl-CoA_Oxase/DH_mid-dom_sf"/>
</dbReference>
<dbReference type="InterPro" id="IPR006091">
    <property type="entry name" value="Acyl-CoA_Oxase/DH_mid-dom"/>
</dbReference>
<evidence type="ECO:0000256" key="2">
    <source>
        <dbReference type="ARBA" id="ARBA00009347"/>
    </source>
</evidence>
<comment type="similarity">
    <text evidence="2">Belongs to the acyl-CoA dehydrogenase family.</text>
</comment>
<dbReference type="GO" id="GO:0016627">
    <property type="term" value="F:oxidoreductase activity, acting on the CH-CH group of donors"/>
    <property type="evidence" value="ECO:0007669"/>
    <property type="project" value="InterPro"/>
</dbReference>
<dbReference type="Proteomes" id="UP000321548">
    <property type="component" value="Unassembled WGS sequence"/>
</dbReference>
<dbReference type="GO" id="GO:0050660">
    <property type="term" value="F:flavin adenine dinucleotide binding"/>
    <property type="evidence" value="ECO:0007669"/>
    <property type="project" value="InterPro"/>
</dbReference>
<dbReference type="AlphaFoldDB" id="A0A5C8P0H1"/>
<dbReference type="PANTHER" id="PTHR42803">
    <property type="entry name" value="ACYL-COA DEHYDROGENASE"/>
    <property type="match status" value="1"/>
</dbReference>
<dbReference type="SUPFAM" id="SSF47203">
    <property type="entry name" value="Acyl-CoA dehydrogenase C-terminal domain-like"/>
    <property type="match status" value="1"/>
</dbReference>
<dbReference type="Pfam" id="PF00441">
    <property type="entry name" value="Acyl-CoA_dh_1"/>
    <property type="match status" value="1"/>
</dbReference>
<feature type="domain" description="Acyl-CoA oxidase/dehydrogenase middle" evidence="6">
    <location>
        <begin position="169"/>
        <end position="276"/>
    </location>
</feature>
<dbReference type="Gene3D" id="2.40.110.10">
    <property type="entry name" value="Butyryl-CoA Dehydrogenase, subunit A, domain 2"/>
    <property type="match status" value="1"/>
</dbReference>
<dbReference type="Pfam" id="PF02770">
    <property type="entry name" value="Acyl-CoA_dh_M"/>
    <property type="match status" value="1"/>
</dbReference>
<dbReference type="Gene3D" id="1.20.140.10">
    <property type="entry name" value="Butyryl-CoA Dehydrogenase, subunit A, domain 3"/>
    <property type="match status" value="1"/>
</dbReference>
<evidence type="ECO:0000259" key="5">
    <source>
        <dbReference type="Pfam" id="PF00441"/>
    </source>
</evidence>
<dbReference type="InterPro" id="IPR036250">
    <property type="entry name" value="AcylCo_DH-like_C"/>
</dbReference>
<evidence type="ECO:0000259" key="7">
    <source>
        <dbReference type="Pfam" id="PF12806"/>
    </source>
</evidence>
<gene>
    <name evidence="8" type="ORF">FHP08_05655</name>
</gene>
<dbReference type="OrthoDB" id="9764895at2"/>
<comment type="caution">
    <text evidence="8">The sequence shown here is derived from an EMBL/GenBank/DDBJ whole genome shotgun (WGS) entry which is preliminary data.</text>
</comment>
<feature type="domain" description="Acyl-CoA dehydrogenase/oxidase C-terminal" evidence="5">
    <location>
        <begin position="302"/>
        <end position="468"/>
    </location>
</feature>
<evidence type="ECO:0000256" key="1">
    <source>
        <dbReference type="ARBA" id="ARBA00001974"/>
    </source>
</evidence>
<feature type="domain" description="Acetyl-CoA dehydrogenase-like C-terminal" evidence="7">
    <location>
        <begin position="486"/>
        <end position="615"/>
    </location>
</feature>
<dbReference type="EMBL" id="VDUY01000002">
    <property type="protein sequence ID" value="TXL67101.1"/>
    <property type="molecule type" value="Genomic_DNA"/>
</dbReference>
<evidence type="ECO:0000313" key="8">
    <source>
        <dbReference type="EMBL" id="TXL67101.1"/>
    </source>
</evidence>
<evidence type="ECO:0000313" key="9">
    <source>
        <dbReference type="Proteomes" id="UP000321548"/>
    </source>
</evidence>
<dbReference type="InterPro" id="IPR052166">
    <property type="entry name" value="Diverse_Acyl-CoA_DH"/>
</dbReference>
<dbReference type="InterPro" id="IPR009075">
    <property type="entry name" value="AcylCo_DH/oxidase_C"/>
</dbReference>
<dbReference type="InterPro" id="IPR037069">
    <property type="entry name" value="AcylCoA_DH/ox_N_sf"/>
</dbReference>
<evidence type="ECO:0000256" key="4">
    <source>
        <dbReference type="ARBA" id="ARBA00022827"/>
    </source>
</evidence>
<dbReference type="RefSeq" id="WP_147703350.1">
    <property type="nucleotide sequence ID" value="NZ_VDUY01000002.1"/>
</dbReference>
<protein>
    <submittedName>
        <fullName evidence="8">Acyl-CoA dehydrogenase</fullName>
    </submittedName>
</protein>
<keyword evidence="3" id="KW-0285">Flavoprotein</keyword>
<proteinExistence type="inferred from homology"/>
<accession>A0A5C8P0H1</accession>
<reference evidence="8 9" key="1">
    <citation type="submission" date="2019-06" db="EMBL/GenBank/DDBJ databases">
        <title>Quisquiliibacterium sp. nov., isolated from a maize field.</title>
        <authorList>
            <person name="Lin S.-Y."/>
            <person name="Tsai C.-F."/>
            <person name="Young C.-C."/>
        </authorList>
    </citation>
    <scope>NUCLEOTIDE SEQUENCE [LARGE SCALE GENOMIC DNA]</scope>
    <source>
        <strain evidence="8 9">CC-CFT501</strain>
    </source>
</reference>
<sequence>MAKAGIPVPSRILSRRDLDFLLYEWLRAEALSARERYADHSRETFDAALDTCQKIATEHFYPINRLLDLNEPTFDGERVHTPAELKAALKVFCDAGLMAAGQDYELGGMQLPCLVEKACFAWFKGASVAASGYPFLTIGNANLLLAHGTPEQVDRWVRPMMAGRFFGTMCLSEPQAGSSLSDIRTRAEPQADGSYRLFGNKMWISGGEQDLSENIVHLVLAKIPGPDGKPVPGVKGISLFLVPKVLLDDDGSLGERNDVVLAGLNHKMGYRGTTNTLLNFGEGRFRPGGQGGAIGWLVGEPGKGLACMFHMMNEARIGVGLGATMLGYTGYLHALDYARNRPQGRPPQGKDPSAPQVPIVEHADVRRMLLAQKAWVEGALALNLFCARLIDDERTHPDAAERGRAHALLELLTPICKSWPSQWCLEANSLAIQVHGGYGYTRDYNVEQHYRDNRLNPIHEGTHGIQGLDLLGRKVRLHDGALLSAFAQRVHQTTGRAAEAGEEWLAAGHAVSQTGERIAATVSRLYGAGDLDVTLANASVFLEAFGHWVIAWVWLEQALAAQAALAAGGDALPAADRDFYQGKLQAARWFMRWELPRVQPMLDLLDSLDITTLAMRDEWF</sequence>
<keyword evidence="4" id="KW-0274">FAD</keyword>
<name>A0A5C8P0H1_9BURK</name>
<dbReference type="InterPro" id="IPR025878">
    <property type="entry name" value="Acyl-CoA_dh-like_C_dom"/>
</dbReference>
<dbReference type="Gene3D" id="1.10.540.10">
    <property type="entry name" value="Acyl-CoA dehydrogenase/oxidase, N-terminal domain"/>
    <property type="match status" value="1"/>
</dbReference>
<dbReference type="SUPFAM" id="SSF56645">
    <property type="entry name" value="Acyl-CoA dehydrogenase NM domain-like"/>
    <property type="match status" value="1"/>
</dbReference>
<dbReference type="PANTHER" id="PTHR42803:SF3">
    <property type="entry name" value="ACYL-COA DEHYDROGENASE-RELATED"/>
    <property type="match status" value="1"/>
</dbReference>